<organism evidence="2 3">
    <name type="scientific">Ophiostoma piceae (strain UAMH 11346)</name>
    <name type="common">Sap stain fungus</name>
    <dbReference type="NCBI Taxonomy" id="1262450"/>
    <lineage>
        <taxon>Eukaryota</taxon>
        <taxon>Fungi</taxon>
        <taxon>Dikarya</taxon>
        <taxon>Ascomycota</taxon>
        <taxon>Pezizomycotina</taxon>
        <taxon>Sordariomycetes</taxon>
        <taxon>Sordariomycetidae</taxon>
        <taxon>Ophiostomatales</taxon>
        <taxon>Ophiostomataceae</taxon>
        <taxon>Ophiostoma</taxon>
    </lineage>
</organism>
<keyword evidence="3" id="KW-1185">Reference proteome</keyword>
<dbReference type="Proteomes" id="UP000016923">
    <property type="component" value="Unassembled WGS sequence"/>
</dbReference>
<evidence type="ECO:0000256" key="1">
    <source>
        <dbReference type="SAM" id="Phobius"/>
    </source>
</evidence>
<dbReference type="VEuPathDB" id="FungiDB:F503_03313"/>
<evidence type="ECO:0000313" key="3">
    <source>
        <dbReference type="Proteomes" id="UP000016923"/>
    </source>
</evidence>
<evidence type="ECO:0000313" key="2">
    <source>
        <dbReference type="EMBL" id="EPE06886.1"/>
    </source>
</evidence>
<dbReference type="AlphaFoldDB" id="S3C4W1"/>
<protein>
    <submittedName>
        <fullName evidence="2">Mfs sp sugar h+ symporter</fullName>
    </submittedName>
</protein>
<accession>S3C4W1</accession>
<keyword evidence="1" id="KW-1133">Transmembrane helix</keyword>
<reference evidence="2 3" key="1">
    <citation type="journal article" date="2013" name="BMC Genomics">
        <title>The genome and transcriptome of the pine saprophyte Ophiostoma piceae, and a comparison with the bark beetle-associated pine pathogen Grosmannia clavigera.</title>
        <authorList>
            <person name="Haridas S."/>
            <person name="Wang Y."/>
            <person name="Lim L."/>
            <person name="Massoumi Alamouti S."/>
            <person name="Jackman S."/>
            <person name="Docking R."/>
            <person name="Robertson G."/>
            <person name="Birol I."/>
            <person name="Bohlmann J."/>
            <person name="Breuil C."/>
        </authorList>
    </citation>
    <scope>NUCLEOTIDE SEQUENCE [LARGE SCALE GENOMIC DNA]</scope>
    <source>
        <strain evidence="2 3">UAMH 11346</strain>
    </source>
</reference>
<keyword evidence="1" id="KW-0812">Transmembrane</keyword>
<gene>
    <name evidence="2" type="ORF">F503_03313</name>
</gene>
<dbReference type="HOGENOM" id="CLU_2413851_0_0_1"/>
<sequence>MATTTIGQFSGVLVMATYGTVTYKTLSYDTEQQLMFQALWLTSGIVPRNRMVGCGIVGCGAMLAILTAIIASSANTTNTAALKAGIALLFMY</sequence>
<feature type="transmembrane region" description="Helical" evidence="1">
    <location>
        <begin position="51"/>
        <end position="71"/>
    </location>
</feature>
<keyword evidence="1" id="KW-0472">Membrane</keyword>
<name>S3C4W1_OPHP1</name>
<proteinExistence type="predicted"/>
<dbReference type="EMBL" id="KE148152">
    <property type="protein sequence ID" value="EPE06886.1"/>
    <property type="molecule type" value="Genomic_DNA"/>
</dbReference>